<dbReference type="PANTHER" id="PTHR44196">
    <property type="entry name" value="DEHYDROGENASE/REDUCTASE SDR FAMILY MEMBER 7B"/>
    <property type="match status" value="1"/>
</dbReference>
<sequence length="268" mass="28982">VSENRATRYFQGAVAVVTGAASGIGKALSLALTDRGANVVLCDVQEDLLADVHDESIRRGGEPLQLCVDVRDPESVKGALHQARDHYGRLDLVFNNAGIVVEGSIEQYSIDDWNQIIDINLKGVVHGVHNAYPIMKDQGFGHIVNTASLAGLIPVPKVIGYTATKHAVVGLTRVVRIEGAKHGIRATAVCPGQVRTPILKGGKFGRVSNTQPDIESSRALLEPDEFAVKVLQQVKRNKRLIVEPLSAKRVTIINKLLPGLYEKIAQKL</sequence>
<evidence type="ECO:0000313" key="3">
    <source>
        <dbReference type="EMBL" id="SVA32814.1"/>
    </source>
</evidence>
<dbReference type="CDD" id="cd05233">
    <property type="entry name" value="SDR_c"/>
    <property type="match status" value="1"/>
</dbReference>
<reference evidence="3" key="1">
    <citation type="submission" date="2018-05" db="EMBL/GenBank/DDBJ databases">
        <authorList>
            <person name="Lanie J.A."/>
            <person name="Ng W.-L."/>
            <person name="Kazmierczak K.M."/>
            <person name="Andrzejewski T.M."/>
            <person name="Davidsen T.M."/>
            <person name="Wayne K.J."/>
            <person name="Tettelin H."/>
            <person name="Glass J.I."/>
            <person name="Rusch D."/>
            <person name="Podicherti R."/>
            <person name="Tsui H.-C.T."/>
            <person name="Winkler M.E."/>
        </authorList>
    </citation>
    <scope>NUCLEOTIDE SEQUENCE</scope>
</reference>
<dbReference type="FunFam" id="3.40.50.720:FF:000084">
    <property type="entry name" value="Short-chain dehydrogenase reductase"/>
    <property type="match status" value="1"/>
</dbReference>
<evidence type="ECO:0000256" key="1">
    <source>
        <dbReference type="ARBA" id="ARBA00006484"/>
    </source>
</evidence>
<name>A0A381UXY7_9ZZZZ</name>
<keyword evidence="2" id="KW-0560">Oxidoreductase</keyword>
<dbReference type="GO" id="GO:0016020">
    <property type="term" value="C:membrane"/>
    <property type="evidence" value="ECO:0007669"/>
    <property type="project" value="TreeGrafter"/>
</dbReference>
<feature type="non-terminal residue" evidence="3">
    <location>
        <position position="1"/>
    </location>
</feature>
<dbReference type="SUPFAM" id="SSF51735">
    <property type="entry name" value="NAD(P)-binding Rossmann-fold domains"/>
    <property type="match status" value="1"/>
</dbReference>
<dbReference type="PANTHER" id="PTHR44196:SF1">
    <property type="entry name" value="DEHYDROGENASE_REDUCTASE SDR FAMILY MEMBER 7B"/>
    <property type="match status" value="1"/>
</dbReference>
<dbReference type="InterPro" id="IPR002347">
    <property type="entry name" value="SDR_fam"/>
</dbReference>
<dbReference type="Gene3D" id="3.40.50.720">
    <property type="entry name" value="NAD(P)-binding Rossmann-like Domain"/>
    <property type="match status" value="1"/>
</dbReference>
<dbReference type="PRINTS" id="PR00080">
    <property type="entry name" value="SDRFAMILY"/>
</dbReference>
<dbReference type="AlphaFoldDB" id="A0A381UXY7"/>
<dbReference type="EMBL" id="UINC01007346">
    <property type="protein sequence ID" value="SVA32814.1"/>
    <property type="molecule type" value="Genomic_DNA"/>
</dbReference>
<comment type="similarity">
    <text evidence="1">Belongs to the short-chain dehydrogenases/reductases (SDR) family.</text>
</comment>
<dbReference type="GO" id="GO:0016491">
    <property type="term" value="F:oxidoreductase activity"/>
    <property type="evidence" value="ECO:0007669"/>
    <property type="project" value="UniProtKB-KW"/>
</dbReference>
<gene>
    <name evidence="3" type="ORF">METZ01_LOCUS85668</name>
</gene>
<organism evidence="3">
    <name type="scientific">marine metagenome</name>
    <dbReference type="NCBI Taxonomy" id="408172"/>
    <lineage>
        <taxon>unclassified sequences</taxon>
        <taxon>metagenomes</taxon>
        <taxon>ecological metagenomes</taxon>
    </lineage>
</organism>
<dbReference type="PRINTS" id="PR00081">
    <property type="entry name" value="GDHRDH"/>
</dbReference>
<dbReference type="Pfam" id="PF00106">
    <property type="entry name" value="adh_short"/>
    <property type="match status" value="1"/>
</dbReference>
<dbReference type="InterPro" id="IPR036291">
    <property type="entry name" value="NAD(P)-bd_dom_sf"/>
</dbReference>
<dbReference type="InterPro" id="IPR020904">
    <property type="entry name" value="Sc_DH/Rdtase_CS"/>
</dbReference>
<proteinExistence type="inferred from homology"/>
<dbReference type="PROSITE" id="PS00061">
    <property type="entry name" value="ADH_SHORT"/>
    <property type="match status" value="1"/>
</dbReference>
<evidence type="ECO:0000256" key="2">
    <source>
        <dbReference type="ARBA" id="ARBA00023002"/>
    </source>
</evidence>
<accession>A0A381UXY7</accession>
<protein>
    <submittedName>
        <fullName evidence="3">Uncharacterized protein</fullName>
    </submittedName>
</protein>